<feature type="transmembrane region" description="Helical" evidence="1">
    <location>
        <begin position="174"/>
        <end position="197"/>
    </location>
</feature>
<dbReference type="EMBL" id="SUPK01000006">
    <property type="protein sequence ID" value="TJY41385.1"/>
    <property type="molecule type" value="Genomic_DNA"/>
</dbReference>
<dbReference type="Proteomes" id="UP000309673">
    <property type="component" value="Unassembled WGS sequence"/>
</dbReference>
<accession>A0A4U0F9J5</accession>
<sequence>MEMRGMMGGFYKLSEWIMRLAVINLLWLICSLPFWFVLWAQLVSASNGQEAAAAPMILLLAVLSPFTFFPATSAMFSVARKWVTGDVDVPLLRTFFRNYKHNFKQAMLGGILYSVLFAIMIIDFRVYLHNLDNLQLLAYLFIALMVLLSISLLHFFSLLSHFHMKTMQLLKNALFLTIGRPFRSFFMAVGVIAVYLISSRFTWMFPFFFGSIIATFTFYNFNFIITKMMQNAGEAEAAESIAEEEQETKS</sequence>
<dbReference type="OrthoDB" id="2182676at2"/>
<proteinExistence type="predicted"/>
<feature type="transmembrane region" description="Helical" evidence="1">
    <location>
        <begin position="52"/>
        <end position="71"/>
    </location>
</feature>
<keyword evidence="1" id="KW-0812">Transmembrane</keyword>
<comment type="caution">
    <text evidence="2">The sequence shown here is derived from an EMBL/GenBank/DDBJ whole genome shotgun (WGS) entry which is preliminary data.</text>
</comment>
<feature type="transmembrane region" description="Helical" evidence="1">
    <location>
        <begin position="203"/>
        <end position="221"/>
    </location>
</feature>
<gene>
    <name evidence="2" type="ORF">E5161_13300</name>
</gene>
<name>A0A4U0F9J5_9BACL</name>
<evidence type="ECO:0000313" key="2">
    <source>
        <dbReference type="EMBL" id="TJY41385.1"/>
    </source>
</evidence>
<dbReference type="Pfam" id="PF04854">
    <property type="entry name" value="DUF624"/>
    <property type="match status" value="1"/>
</dbReference>
<evidence type="ECO:0000313" key="3">
    <source>
        <dbReference type="Proteomes" id="UP000309673"/>
    </source>
</evidence>
<feature type="transmembrane region" description="Helical" evidence="1">
    <location>
        <begin position="106"/>
        <end position="124"/>
    </location>
</feature>
<organism evidence="2 3">
    <name type="scientific">Cohnella pontilimi</name>
    <dbReference type="NCBI Taxonomy" id="2564100"/>
    <lineage>
        <taxon>Bacteria</taxon>
        <taxon>Bacillati</taxon>
        <taxon>Bacillota</taxon>
        <taxon>Bacilli</taxon>
        <taxon>Bacillales</taxon>
        <taxon>Paenibacillaceae</taxon>
        <taxon>Cohnella</taxon>
    </lineage>
</organism>
<keyword evidence="1" id="KW-0472">Membrane</keyword>
<feature type="transmembrane region" description="Helical" evidence="1">
    <location>
        <begin position="136"/>
        <end position="162"/>
    </location>
</feature>
<dbReference type="InterPro" id="IPR006938">
    <property type="entry name" value="DUF624"/>
</dbReference>
<dbReference type="AlphaFoldDB" id="A0A4U0F9J5"/>
<feature type="transmembrane region" description="Helical" evidence="1">
    <location>
        <begin position="21"/>
        <end position="40"/>
    </location>
</feature>
<keyword evidence="3" id="KW-1185">Reference proteome</keyword>
<reference evidence="2 3" key="1">
    <citation type="submission" date="2019-04" db="EMBL/GenBank/DDBJ databases">
        <title>Cohnella sp. nov., isolated from soil.</title>
        <authorList>
            <person name="Kim W."/>
        </authorList>
    </citation>
    <scope>NUCLEOTIDE SEQUENCE [LARGE SCALE GENOMIC DNA]</scope>
    <source>
        <strain evidence="2 3">CAU 1483</strain>
    </source>
</reference>
<evidence type="ECO:0000256" key="1">
    <source>
        <dbReference type="SAM" id="Phobius"/>
    </source>
</evidence>
<protein>
    <submittedName>
        <fullName evidence="2">DUF624 domain-containing protein</fullName>
    </submittedName>
</protein>
<keyword evidence="1" id="KW-1133">Transmembrane helix</keyword>